<dbReference type="PROSITE" id="PS50305">
    <property type="entry name" value="SIRTUIN"/>
    <property type="match status" value="1"/>
</dbReference>
<feature type="domain" description="Deacetylase sirtuin-type" evidence="9">
    <location>
        <begin position="18"/>
        <end position="270"/>
    </location>
</feature>
<dbReference type="SUPFAM" id="SSF52467">
    <property type="entry name" value="DHS-like NAD/FAD-binding domain"/>
    <property type="match status" value="1"/>
</dbReference>
<dbReference type="InterPro" id="IPR029035">
    <property type="entry name" value="DHS-like_NAD/FAD-binding_dom"/>
</dbReference>
<evidence type="ECO:0000313" key="11">
    <source>
        <dbReference type="Proteomes" id="UP001174909"/>
    </source>
</evidence>
<dbReference type="Pfam" id="PF02146">
    <property type="entry name" value="SIR2"/>
    <property type="match status" value="1"/>
</dbReference>
<evidence type="ECO:0000256" key="6">
    <source>
        <dbReference type="ARBA" id="ARBA00038170"/>
    </source>
</evidence>
<evidence type="ECO:0000256" key="8">
    <source>
        <dbReference type="SAM" id="MobiDB-lite"/>
    </source>
</evidence>
<evidence type="ECO:0000256" key="3">
    <source>
        <dbReference type="ARBA" id="ARBA00022723"/>
    </source>
</evidence>
<evidence type="ECO:0000256" key="2">
    <source>
        <dbReference type="ARBA" id="ARBA00022679"/>
    </source>
</evidence>
<evidence type="ECO:0000313" key="10">
    <source>
        <dbReference type="EMBL" id="CAI8032227.1"/>
    </source>
</evidence>
<feature type="binding site" evidence="7">
    <location>
        <position position="176"/>
    </location>
    <ligand>
        <name>Zn(2+)</name>
        <dbReference type="ChEBI" id="CHEBI:29105"/>
    </ligand>
</feature>
<keyword evidence="3 7" id="KW-0479">Metal-binding</keyword>
<dbReference type="PANTHER" id="PTHR11085:SF12">
    <property type="entry name" value="NAD-DEPENDENT PROTEIN DEACYLASE SIRTUIN-6"/>
    <property type="match status" value="1"/>
</dbReference>
<dbReference type="InterPro" id="IPR003000">
    <property type="entry name" value="Sirtuin"/>
</dbReference>
<dbReference type="GO" id="GO:0005634">
    <property type="term" value="C:nucleus"/>
    <property type="evidence" value="ECO:0007669"/>
    <property type="project" value="TreeGrafter"/>
</dbReference>
<proteinExistence type="inferred from homology"/>
<dbReference type="Gene3D" id="3.40.50.1220">
    <property type="entry name" value="TPP-binding domain"/>
    <property type="match status" value="1"/>
</dbReference>
<feature type="binding site" evidence="7">
    <location>
        <position position="171"/>
    </location>
    <ligand>
        <name>Zn(2+)</name>
        <dbReference type="ChEBI" id="CHEBI:29105"/>
    </ligand>
</feature>
<name>A0AA35SN94_GEOBA</name>
<gene>
    <name evidence="10" type="ORF">GBAR_LOCUS18240</name>
</gene>
<protein>
    <recommendedName>
        <fullName evidence="1">protein acetyllysine N-acetyltransferase</fullName>
        <ecNumber evidence="1">2.3.1.286</ecNumber>
    </recommendedName>
</protein>
<dbReference type="PANTHER" id="PTHR11085">
    <property type="entry name" value="NAD-DEPENDENT PROTEIN DEACYLASE SIRTUIN-5, MITOCHONDRIAL-RELATED"/>
    <property type="match status" value="1"/>
</dbReference>
<evidence type="ECO:0000256" key="5">
    <source>
        <dbReference type="ARBA" id="ARBA00023027"/>
    </source>
</evidence>
<dbReference type="InterPro" id="IPR026590">
    <property type="entry name" value="Ssirtuin_cat_dom"/>
</dbReference>
<feature type="binding site" evidence="7">
    <location>
        <position position="147"/>
    </location>
    <ligand>
        <name>Zn(2+)</name>
        <dbReference type="ChEBI" id="CHEBI:29105"/>
    </ligand>
</feature>
<dbReference type="GO" id="GO:0070403">
    <property type="term" value="F:NAD+ binding"/>
    <property type="evidence" value="ECO:0007669"/>
    <property type="project" value="InterPro"/>
</dbReference>
<accession>A0AA35SN94</accession>
<keyword evidence="2" id="KW-0808">Transferase</keyword>
<comment type="similarity">
    <text evidence="6">Belongs to the sirtuin family. Class IV subfamily.</text>
</comment>
<evidence type="ECO:0000256" key="4">
    <source>
        <dbReference type="ARBA" id="ARBA00022833"/>
    </source>
</evidence>
<organism evidence="10 11">
    <name type="scientific">Geodia barretti</name>
    <name type="common">Barrett's horny sponge</name>
    <dbReference type="NCBI Taxonomy" id="519541"/>
    <lineage>
        <taxon>Eukaryota</taxon>
        <taxon>Metazoa</taxon>
        <taxon>Porifera</taxon>
        <taxon>Demospongiae</taxon>
        <taxon>Heteroscleromorpha</taxon>
        <taxon>Tetractinellida</taxon>
        <taxon>Astrophorina</taxon>
        <taxon>Geodiidae</taxon>
        <taxon>Geodia</taxon>
    </lineage>
</organism>
<dbReference type="EC" id="2.3.1.286" evidence="1"/>
<dbReference type="EMBL" id="CASHTH010002589">
    <property type="protein sequence ID" value="CAI8032227.1"/>
    <property type="molecule type" value="Genomic_DNA"/>
</dbReference>
<evidence type="ECO:0000256" key="1">
    <source>
        <dbReference type="ARBA" id="ARBA00012928"/>
    </source>
</evidence>
<dbReference type="GO" id="GO:0046872">
    <property type="term" value="F:metal ion binding"/>
    <property type="evidence" value="ECO:0007669"/>
    <property type="project" value="UniProtKB-KW"/>
</dbReference>
<dbReference type="Gene3D" id="2.20.28.200">
    <property type="match status" value="1"/>
</dbReference>
<comment type="caution">
    <text evidence="10">The sequence shown here is derived from an EMBL/GenBank/DDBJ whole genome shotgun (WGS) entry which is preliminary data.</text>
</comment>
<dbReference type="GO" id="GO:0000122">
    <property type="term" value="P:negative regulation of transcription by RNA polymerase II"/>
    <property type="evidence" value="ECO:0007669"/>
    <property type="project" value="TreeGrafter"/>
</dbReference>
<feature type="compositionally biased region" description="Basic and acidic residues" evidence="8">
    <location>
        <begin position="387"/>
        <end position="399"/>
    </location>
</feature>
<keyword evidence="4 7" id="KW-0862">Zinc</keyword>
<feature type="region of interest" description="Disordered" evidence="8">
    <location>
        <begin position="387"/>
        <end position="410"/>
    </location>
</feature>
<evidence type="ECO:0000256" key="7">
    <source>
        <dbReference type="PROSITE-ProRule" id="PRU00236"/>
    </source>
</evidence>
<feature type="binding site" evidence="7">
    <location>
        <position position="144"/>
    </location>
    <ligand>
        <name>Zn(2+)</name>
        <dbReference type="ChEBI" id="CHEBI:29105"/>
    </ligand>
</feature>
<reference evidence="10" key="1">
    <citation type="submission" date="2023-03" db="EMBL/GenBank/DDBJ databases">
        <authorList>
            <person name="Steffen K."/>
            <person name="Cardenas P."/>
        </authorList>
    </citation>
    <scope>NUCLEOTIDE SEQUENCE</scope>
</reference>
<keyword evidence="5" id="KW-0520">NAD</keyword>
<keyword evidence="11" id="KW-1185">Reference proteome</keyword>
<sequence>MAWTARDDDEKKEYFDSPEELDRKVQQLADWIRESKHFFVFTGAGISTSAGIPDFRSGIDTVLETGPGAWELRAKGQQRDSQKHKVTSTLKAIPTTTHMALVRLQKEGLLKCVVSQNCDGLHRRSGLPEKALFELHGNSNVEKCTKCGHEYLRDFIVLTGLGLLHYTGRHCDDPECRGRLIDSIINFGESLPEEILRKSFDHAHTADLCVAMGSSLTVTPAANIPEVVGKRQKLVIVNLQSTPMDHLCALRIFAKTDQVSSLLMKKLGLEIPQFQLRRTLIISATSTPSDHVEVGVAGADDLGYPFSFVKEVTVSGGGEKIKCWEEPFKATVGVAKEGGGVAIEVVFHGHYGEPVLSLPVRVDQSLEMVSISFNPFLAQWTVQRDEEKEEEKKEEKEVAEISENTMSLGL</sequence>
<evidence type="ECO:0000259" key="9">
    <source>
        <dbReference type="PROSITE" id="PS50305"/>
    </source>
</evidence>
<dbReference type="GO" id="GO:0017136">
    <property type="term" value="F:histone deacetylase activity, NAD-dependent"/>
    <property type="evidence" value="ECO:0007669"/>
    <property type="project" value="TreeGrafter"/>
</dbReference>
<dbReference type="Proteomes" id="UP001174909">
    <property type="component" value="Unassembled WGS sequence"/>
</dbReference>
<feature type="active site" description="Proton acceptor" evidence="7">
    <location>
        <position position="136"/>
    </location>
</feature>
<dbReference type="InterPro" id="IPR050134">
    <property type="entry name" value="NAD-dep_sirtuin_deacylases"/>
</dbReference>
<dbReference type="GO" id="GO:0003714">
    <property type="term" value="F:transcription corepressor activity"/>
    <property type="evidence" value="ECO:0007669"/>
    <property type="project" value="TreeGrafter"/>
</dbReference>
<dbReference type="AlphaFoldDB" id="A0AA35SN94"/>